<dbReference type="InterPro" id="IPR007889">
    <property type="entry name" value="HTH_Psq"/>
</dbReference>
<dbReference type="Pfam" id="PF05225">
    <property type="entry name" value="HTH_psq"/>
    <property type="match status" value="1"/>
</dbReference>
<feature type="compositionally biased region" description="Basic and acidic residues" evidence="2">
    <location>
        <begin position="382"/>
        <end position="391"/>
    </location>
</feature>
<keyword evidence="6" id="KW-1185">Reference proteome</keyword>
<feature type="compositionally biased region" description="Acidic residues" evidence="2">
    <location>
        <begin position="453"/>
        <end position="466"/>
    </location>
</feature>
<feature type="domain" description="HTH psq-type" evidence="4">
    <location>
        <begin position="18"/>
        <end position="56"/>
    </location>
</feature>
<dbReference type="Gene3D" id="1.10.10.60">
    <property type="entry name" value="Homeodomain-like"/>
    <property type="match status" value="1"/>
</dbReference>
<dbReference type="Proteomes" id="UP001162162">
    <property type="component" value="Unassembled WGS sequence"/>
</dbReference>
<organism evidence="5 6">
    <name type="scientific">Aromia moschata</name>
    <dbReference type="NCBI Taxonomy" id="1265417"/>
    <lineage>
        <taxon>Eukaryota</taxon>
        <taxon>Metazoa</taxon>
        <taxon>Ecdysozoa</taxon>
        <taxon>Arthropoda</taxon>
        <taxon>Hexapoda</taxon>
        <taxon>Insecta</taxon>
        <taxon>Pterygota</taxon>
        <taxon>Neoptera</taxon>
        <taxon>Endopterygota</taxon>
        <taxon>Coleoptera</taxon>
        <taxon>Polyphaga</taxon>
        <taxon>Cucujiformia</taxon>
        <taxon>Chrysomeloidea</taxon>
        <taxon>Cerambycidae</taxon>
        <taxon>Cerambycinae</taxon>
        <taxon>Callichromatini</taxon>
        <taxon>Aromia</taxon>
    </lineage>
</organism>
<dbReference type="AlphaFoldDB" id="A0AAV8XRN6"/>
<evidence type="ECO:0008006" key="7">
    <source>
        <dbReference type="Google" id="ProtNLM"/>
    </source>
</evidence>
<feature type="region of interest" description="Disordered" evidence="2">
    <location>
        <begin position="382"/>
        <end position="472"/>
    </location>
</feature>
<evidence type="ECO:0000313" key="5">
    <source>
        <dbReference type="EMBL" id="KAJ8941189.1"/>
    </source>
</evidence>
<feature type="domain" description="DDE-1" evidence="3">
    <location>
        <begin position="206"/>
        <end position="295"/>
    </location>
</feature>
<dbReference type="EMBL" id="JAPWTK010000384">
    <property type="protein sequence ID" value="KAJ8941189.1"/>
    <property type="molecule type" value="Genomic_DNA"/>
</dbReference>
<dbReference type="InterPro" id="IPR009057">
    <property type="entry name" value="Homeodomain-like_sf"/>
</dbReference>
<proteinExistence type="predicted"/>
<comment type="subcellular location">
    <subcellularLocation>
        <location evidence="1">Nucleus</location>
    </subcellularLocation>
</comment>
<dbReference type="SUPFAM" id="SSF46689">
    <property type="entry name" value="Homeodomain-like"/>
    <property type="match status" value="1"/>
</dbReference>
<reference evidence="5" key="1">
    <citation type="journal article" date="2023" name="Insect Mol. Biol.">
        <title>Genome sequencing provides insights into the evolution of gene families encoding plant cell wall-degrading enzymes in longhorned beetles.</title>
        <authorList>
            <person name="Shin N.R."/>
            <person name="Okamura Y."/>
            <person name="Kirsch R."/>
            <person name="Pauchet Y."/>
        </authorList>
    </citation>
    <scope>NUCLEOTIDE SEQUENCE</scope>
    <source>
        <strain evidence="5">AMC_N1</strain>
    </source>
</reference>
<evidence type="ECO:0000256" key="2">
    <source>
        <dbReference type="SAM" id="MobiDB-lite"/>
    </source>
</evidence>
<evidence type="ECO:0000259" key="3">
    <source>
        <dbReference type="Pfam" id="PF03184"/>
    </source>
</evidence>
<dbReference type="InterPro" id="IPR004875">
    <property type="entry name" value="DDE_SF_endonuclease_dom"/>
</dbReference>
<feature type="compositionally biased region" description="Polar residues" evidence="2">
    <location>
        <begin position="430"/>
        <end position="441"/>
    </location>
</feature>
<dbReference type="Pfam" id="PF03184">
    <property type="entry name" value="DDE_1"/>
    <property type="match status" value="1"/>
</dbReference>
<evidence type="ECO:0000259" key="4">
    <source>
        <dbReference type="Pfam" id="PF05225"/>
    </source>
</evidence>
<dbReference type="GO" id="GO:0003677">
    <property type="term" value="F:DNA binding"/>
    <property type="evidence" value="ECO:0007669"/>
    <property type="project" value="InterPro"/>
</dbReference>
<dbReference type="GO" id="GO:0005634">
    <property type="term" value="C:nucleus"/>
    <property type="evidence" value="ECO:0007669"/>
    <property type="project" value="UniProtKB-SubCell"/>
</dbReference>
<protein>
    <recommendedName>
        <fullName evidence="7">Transposase</fullName>
    </recommendedName>
</protein>
<gene>
    <name evidence="5" type="ORF">NQ318_008648</name>
</gene>
<sequence length="472" mass="52667">MVRKYQRTPGSKPYANFTKENMEKAVDAVREGISQRAAAIKFNVPWISLLRRVGGKHTKPVGHPTVLSQAEEETIAKTLGVVAKWGFPLNRVDVRDVIKKYLDKQGEEVVVFKNNTPGPDFLDSFITRNNLSIRAASNIKQSRSSVNRDDILKFFNNAEVALQDVKSINLYNYDETNVTDDPGANKVIVPRNTKRVERVQEHSRASISIMVCGNANGDLLPPMVVYKALNIYENWTQGGPVGTKYASSASGWFDMNLLETWFFSILLPHVEATREAGDTVVLLGENLDSHFSPKLIEACRTNKWRRESRYPGCIPKDKFPVLLGRLWSGISDSVSQNLVSGFRATGLHPPNPIEVLKRIPDGLDDAGEVVERNIDASLRELLQEHRGSGEKQKRKRGKKIEPGTNASAVNIEETELNVEEAQPNEEAGSETATMSECNGASTDPYYNCPRCEDTDDEEVDNSEEDKDFVPSD</sequence>
<evidence type="ECO:0000313" key="6">
    <source>
        <dbReference type="Proteomes" id="UP001162162"/>
    </source>
</evidence>
<comment type="caution">
    <text evidence="5">The sequence shown here is derived from an EMBL/GenBank/DDBJ whole genome shotgun (WGS) entry which is preliminary data.</text>
</comment>
<accession>A0AAV8XRN6</accession>
<name>A0AAV8XRN6_9CUCU</name>
<evidence type="ECO:0000256" key="1">
    <source>
        <dbReference type="ARBA" id="ARBA00004123"/>
    </source>
</evidence>